<comment type="pathway">
    <text evidence="2">Siderophore biosynthesis; mycobactin biosynthesis.</text>
</comment>
<dbReference type="Gene3D" id="3.40.630.30">
    <property type="match status" value="1"/>
</dbReference>
<dbReference type="Pfam" id="PF13523">
    <property type="entry name" value="Acetyltransf_8"/>
    <property type="match status" value="1"/>
</dbReference>
<feature type="domain" description="Acyltransferase MbtK/IucB-like conserved" evidence="5">
    <location>
        <begin position="12"/>
        <end position="59"/>
    </location>
</feature>
<evidence type="ECO:0000313" key="6">
    <source>
        <dbReference type="EMBL" id="KNX37190.1"/>
    </source>
</evidence>
<evidence type="ECO:0000256" key="1">
    <source>
        <dbReference type="ARBA" id="ARBA00003818"/>
    </source>
</evidence>
<evidence type="ECO:0000256" key="3">
    <source>
        <dbReference type="ARBA" id="ARBA00020586"/>
    </source>
</evidence>
<dbReference type="EMBL" id="LAIR01000002">
    <property type="protein sequence ID" value="KNX37190.1"/>
    <property type="molecule type" value="Genomic_DNA"/>
</dbReference>
<keyword evidence="6" id="KW-0808">Transferase</keyword>
<gene>
    <name evidence="6" type="ORF">VV01_08610</name>
</gene>
<sequence length="183" mass="20225">MIAAPVGTITTQPVVPARDAELLHAWVTHPRSVFWGMQDSSVEQVREEYERMGNDPHHHAYLGVVDRVPQFLTERYDPMQRELVGVPEIQPGDVGMHVLVGPTDRPVPGFTAAVMRAVLQMCFRPEEVRRVVVEPDVRNTKIAALNAAAGFRVLREVNLGHKTAALSAVTREQFATSTIGGAR</sequence>
<dbReference type="SUPFAM" id="SSF55729">
    <property type="entry name" value="Acyl-CoA N-acyltransferases (Nat)"/>
    <property type="match status" value="1"/>
</dbReference>
<protein>
    <recommendedName>
        <fullName evidence="3">Lysine N-acyltransferase MbtK</fullName>
    </recommendedName>
    <alternativeName>
        <fullName evidence="4">Mycobactin synthase protein K</fullName>
    </alternativeName>
</protein>
<dbReference type="SMART" id="SM01006">
    <property type="entry name" value="AlcB"/>
    <property type="match status" value="1"/>
</dbReference>
<keyword evidence="7" id="KW-1185">Reference proteome</keyword>
<comment type="function">
    <text evidence="1">Acyltransferase required for the direct transfer of medium- to long-chain fatty acyl moieties from a carrier protein (MbtL) on to the epsilon-amino group of lysine residue in the mycobactin core.</text>
</comment>
<evidence type="ECO:0000259" key="5">
    <source>
        <dbReference type="SMART" id="SM01006"/>
    </source>
</evidence>
<reference evidence="7" key="1">
    <citation type="submission" date="2015-03" db="EMBL/GenBank/DDBJ databases">
        <title>Luteipulveratus halotolerans sp. nov., a novel actinobacterium (Dermacoccaceae) from Sarawak, Malaysia.</title>
        <authorList>
            <person name="Juboi H."/>
            <person name="Basik A."/>
            <person name="Shamsul S.S."/>
            <person name="Arnold P."/>
            <person name="Schmitt E.K."/>
            <person name="Sanglier J.-J."/>
            <person name="Yeo T."/>
        </authorList>
    </citation>
    <scope>NUCLEOTIDE SEQUENCE [LARGE SCALE GENOMIC DNA]</scope>
    <source>
        <strain evidence="7">C296001</strain>
    </source>
</reference>
<evidence type="ECO:0000256" key="4">
    <source>
        <dbReference type="ARBA" id="ARBA00031122"/>
    </source>
</evidence>
<dbReference type="AlphaFoldDB" id="A0A0L6CHW4"/>
<comment type="caution">
    <text evidence="6">The sequence shown here is derived from an EMBL/GenBank/DDBJ whole genome shotgun (WGS) entry which is preliminary data.</text>
</comment>
<dbReference type="InterPro" id="IPR016181">
    <property type="entry name" value="Acyl_CoA_acyltransferase"/>
</dbReference>
<evidence type="ECO:0000256" key="2">
    <source>
        <dbReference type="ARBA" id="ARBA00005102"/>
    </source>
</evidence>
<dbReference type="STRING" id="1631356.VV01_08610"/>
<dbReference type="RefSeq" id="WP_050669520.1">
    <property type="nucleotide sequence ID" value="NZ_LAIR01000002.1"/>
</dbReference>
<dbReference type="GO" id="GO:0016410">
    <property type="term" value="F:N-acyltransferase activity"/>
    <property type="evidence" value="ECO:0007669"/>
    <property type="project" value="TreeGrafter"/>
</dbReference>
<dbReference type="InterPro" id="IPR019432">
    <property type="entry name" value="Acyltransferase_MbtK/IucB-like"/>
</dbReference>
<organism evidence="6 7">
    <name type="scientific">Luteipulveratus halotolerans</name>
    <dbReference type="NCBI Taxonomy" id="1631356"/>
    <lineage>
        <taxon>Bacteria</taxon>
        <taxon>Bacillati</taxon>
        <taxon>Actinomycetota</taxon>
        <taxon>Actinomycetes</taxon>
        <taxon>Micrococcales</taxon>
        <taxon>Dermacoccaceae</taxon>
        <taxon>Luteipulveratus</taxon>
    </lineage>
</organism>
<dbReference type="PANTHER" id="PTHR31438">
    <property type="entry name" value="LYSINE N-ACYLTRANSFERASE C17G9.06C-RELATED"/>
    <property type="match status" value="1"/>
</dbReference>
<name>A0A0L6CHW4_9MICO</name>
<dbReference type="PANTHER" id="PTHR31438:SF1">
    <property type="entry name" value="LYSINE N-ACYLTRANSFERASE C17G9.06C-RELATED"/>
    <property type="match status" value="1"/>
</dbReference>
<dbReference type="UniPathway" id="UPA00011"/>
<dbReference type="Proteomes" id="UP000037397">
    <property type="component" value="Unassembled WGS sequence"/>
</dbReference>
<proteinExistence type="predicted"/>
<dbReference type="OrthoDB" id="5177616at2"/>
<accession>A0A0L6CHW4</accession>
<dbReference type="GO" id="GO:0019290">
    <property type="term" value="P:siderophore biosynthetic process"/>
    <property type="evidence" value="ECO:0007669"/>
    <property type="project" value="InterPro"/>
</dbReference>
<evidence type="ECO:0000313" key="7">
    <source>
        <dbReference type="Proteomes" id="UP000037397"/>
    </source>
</evidence>